<accession>A0A0C2XJB2</accession>
<feature type="signal peptide" evidence="2">
    <location>
        <begin position="1"/>
        <end position="18"/>
    </location>
</feature>
<name>A0A0C2XJB2_AMAMK</name>
<evidence type="ECO:0000256" key="1">
    <source>
        <dbReference type="SAM" id="MobiDB-lite"/>
    </source>
</evidence>
<reference evidence="3 4" key="1">
    <citation type="submission" date="2014-04" db="EMBL/GenBank/DDBJ databases">
        <title>Evolutionary Origins and Diversification of the Mycorrhizal Mutualists.</title>
        <authorList>
            <consortium name="DOE Joint Genome Institute"/>
            <consortium name="Mycorrhizal Genomics Consortium"/>
            <person name="Kohler A."/>
            <person name="Kuo A."/>
            <person name="Nagy L.G."/>
            <person name="Floudas D."/>
            <person name="Copeland A."/>
            <person name="Barry K.W."/>
            <person name="Cichocki N."/>
            <person name="Veneault-Fourrey C."/>
            <person name="LaButti K."/>
            <person name="Lindquist E.A."/>
            <person name="Lipzen A."/>
            <person name="Lundell T."/>
            <person name="Morin E."/>
            <person name="Murat C."/>
            <person name="Riley R."/>
            <person name="Ohm R."/>
            <person name="Sun H."/>
            <person name="Tunlid A."/>
            <person name="Henrissat B."/>
            <person name="Grigoriev I.V."/>
            <person name="Hibbett D.S."/>
            <person name="Martin F."/>
        </authorList>
    </citation>
    <scope>NUCLEOTIDE SEQUENCE [LARGE SCALE GENOMIC DNA]</scope>
    <source>
        <strain evidence="3 4">Koide BX008</strain>
    </source>
</reference>
<protein>
    <submittedName>
        <fullName evidence="3">Uncharacterized protein</fullName>
    </submittedName>
</protein>
<feature type="region of interest" description="Disordered" evidence="1">
    <location>
        <begin position="83"/>
        <end position="102"/>
    </location>
</feature>
<organism evidence="3 4">
    <name type="scientific">Amanita muscaria (strain Koide BX008)</name>
    <dbReference type="NCBI Taxonomy" id="946122"/>
    <lineage>
        <taxon>Eukaryota</taxon>
        <taxon>Fungi</taxon>
        <taxon>Dikarya</taxon>
        <taxon>Basidiomycota</taxon>
        <taxon>Agaricomycotina</taxon>
        <taxon>Agaricomycetes</taxon>
        <taxon>Agaricomycetidae</taxon>
        <taxon>Agaricales</taxon>
        <taxon>Pluteineae</taxon>
        <taxon>Amanitaceae</taxon>
        <taxon>Amanita</taxon>
    </lineage>
</organism>
<keyword evidence="4" id="KW-1185">Reference proteome</keyword>
<evidence type="ECO:0000313" key="4">
    <source>
        <dbReference type="Proteomes" id="UP000054549"/>
    </source>
</evidence>
<keyword evidence="2" id="KW-0732">Signal</keyword>
<evidence type="ECO:0000256" key="2">
    <source>
        <dbReference type="SAM" id="SignalP"/>
    </source>
</evidence>
<dbReference type="Proteomes" id="UP000054549">
    <property type="component" value="Unassembled WGS sequence"/>
</dbReference>
<evidence type="ECO:0000313" key="3">
    <source>
        <dbReference type="EMBL" id="KIL69118.1"/>
    </source>
</evidence>
<dbReference type="HOGENOM" id="CLU_2276780_0_0_1"/>
<dbReference type="InParanoid" id="A0A0C2XJB2"/>
<proteinExistence type="predicted"/>
<sequence length="102" mass="10859">MIVLSGSLLHLCLPVALKLQSQQRTGKLQTLLQETLEEAQQSQVQSSSSPSSQPIGTNTMSARARLLANLPLSSRDASVSGLRRLLVESPESESSDKKGSNG</sequence>
<dbReference type="EMBL" id="KN818226">
    <property type="protein sequence ID" value="KIL69118.1"/>
    <property type="molecule type" value="Genomic_DNA"/>
</dbReference>
<feature type="chain" id="PRO_5002158739" evidence="2">
    <location>
        <begin position="19"/>
        <end position="102"/>
    </location>
</feature>
<feature type="region of interest" description="Disordered" evidence="1">
    <location>
        <begin position="39"/>
        <end position="60"/>
    </location>
</feature>
<dbReference type="AlphaFoldDB" id="A0A0C2XJB2"/>
<feature type="compositionally biased region" description="Low complexity" evidence="1">
    <location>
        <begin position="39"/>
        <end position="54"/>
    </location>
</feature>
<gene>
    <name evidence="3" type="ORF">M378DRAFT_765674</name>
</gene>